<dbReference type="SUPFAM" id="SSF47413">
    <property type="entry name" value="lambda repressor-like DNA-binding domains"/>
    <property type="match status" value="2"/>
</dbReference>
<dbReference type="Gene3D" id="1.10.260.40">
    <property type="entry name" value="lambda repressor-like DNA-binding domains"/>
    <property type="match status" value="2"/>
</dbReference>
<gene>
    <name evidence="3" type="ORF">AsFPU1_2227</name>
</gene>
<keyword evidence="4" id="KW-1185">Reference proteome</keyword>
<sequence>MSTINQRHLKEFLQNLPEQIPSIELFSTPWMGKQGDKVNIRLEVTGGSIAADIPLMIEFFNQEGDFSIDPIPVNSSDLTASFTLPEKFDQGSYVLQVTYNKVILASKTFDIVDEESARQMAEFEEGLGIEDQVSQAIKKGNYDEAIKLQEKAVEHFLNANNPELAARSWEDLVENLYKNNKPELSKDALEKALGIYSGIEGLENKEEFITRINEKIEICNNTIIQPEPLKNNIKLLREKKEHSQEQLAALVGKTPDIIKVWEEGQGFEEIKQFFELAQALNCQIDDLIQINYDVSNKLKIRSKIRNLIENNTTLTQSQLAFLVGETPDIIKKWEEGQELQELIPYFQLAQELDCKLSDLIELVDDTVKPKLPEPLLEVTNFDKSSTKG</sequence>
<dbReference type="SMART" id="SM00530">
    <property type="entry name" value="HTH_XRE"/>
    <property type="match status" value="2"/>
</dbReference>
<comment type="caution">
    <text evidence="3">The sequence shown here is derived from an EMBL/GenBank/DDBJ whole genome shotgun (WGS) entry which is preliminary data.</text>
</comment>
<evidence type="ECO:0000259" key="2">
    <source>
        <dbReference type="PROSITE" id="PS50943"/>
    </source>
</evidence>
<dbReference type="GO" id="GO:0003677">
    <property type="term" value="F:DNA binding"/>
    <property type="evidence" value="ECO:0007669"/>
    <property type="project" value="UniProtKB-KW"/>
</dbReference>
<dbReference type="Proteomes" id="UP000287247">
    <property type="component" value="Unassembled WGS sequence"/>
</dbReference>
<dbReference type="AlphaFoldDB" id="A0A401IHQ1"/>
<organism evidence="3 4">
    <name type="scientific">Aphanothece sacrum FPU1</name>
    <dbReference type="NCBI Taxonomy" id="1920663"/>
    <lineage>
        <taxon>Bacteria</taxon>
        <taxon>Bacillati</taxon>
        <taxon>Cyanobacteriota</taxon>
        <taxon>Cyanophyceae</taxon>
        <taxon>Oscillatoriophycideae</taxon>
        <taxon>Chroococcales</taxon>
        <taxon>Aphanothecaceae</taxon>
        <taxon>Aphanothece</taxon>
    </lineage>
</organism>
<proteinExistence type="predicted"/>
<dbReference type="PROSITE" id="PS50943">
    <property type="entry name" value="HTH_CROC1"/>
    <property type="match status" value="1"/>
</dbReference>
<evidence type="ECO:0000256" key="1">
    <source>
        <dbReference type="ARBA" id="ARBA00023125"/>
    </source>
</evidence>
<accession>A0A401IHQ1</accession>
<dbReference type="CDD" id="cd00093">
    <property type="entry name" value="HTH_XRE"/>
    <property type="match status" value="1"/>
</dbReference>
<feature type="domain" description="HTH cro/C1-type" evidence="2">
    <location>
        <begin position="233"/>
        <end position="287"/>
    </location>
</feature>
<dbReference type="SUPFAM" id="SSF48452">
    <property type="entry name" value="TPR-like"/>
    <property type="match status" value="1"/>
</dbReference>
<protein>
    <submittedName>
        <fullName evidence="3">PbsX family transcriptional regulator</fullName>
    </submittedName>
</protein>
<dbReference type="EMBL" id="BDQK01000013">
    <property type="protein sequence ID" value="GBF80822.1"/>
    <property type="molecule type" value="Genomic_DNA"/>
</dbReference>
<reference evidence="4" key="1">
    <citation type="submission" date="2017-05" db="EMBL/GenBank/DDBJ databases">
        <title>Physiological properties and genetic analysis related to exopolysaccharide production of fresh-water unicellular cyanobacterium Aphanothece sacrum, Suizenji Nori, that has been cultured as a food source in Japan.</title>
        <authorList>
            <person name="Kanesaki Y."/>
            <person name="Yoshikawa S."/>
            <person name="Ohki K."/>
        </authorList>
    </citation>
    <scope>NUCLEOTIDE SEQUENCE [LARGE SCALE GENOMIC DNA]</scope>
    <source>
        <strain evidence="4">FPU1</strain>
    </source>
</reference>
<dbReference type="PANTHER" id="PTHR46558">
    <property type="entry name" value="TRACRIPTIONAL REGULATORY PROTEIN-RELATED-RELATED"/>
    <property type="match status" value="1"/>
</dbReference>
<dbReference type="RefSeq" id="WP_172957406.1">
    <property type="nucleotide sequence ID" value="NZ_BDQK01000013.1"/>
</dbReference>
<dbReference type="PANTHER" id="PTHR46558:SF4">
    <property type="entry name" value="DNA-BIDING PHAGE PROTEIN"/>
    <property type="match status" value="1"/>
</dbReference>
<dbReference type="InterPro" id="IPR010982">
    <property type="entry name" value="Lambda_DNA-bd_dom_sf"/>
</dbReference>
<evidence type="ECO:0000313" key="4">
    <source>
        <dbReference type="Proteomes" id="UP000287247"/>
    </source>
</evidence>
<evidence type="ECO:0000313" key="3">
    <source>
        <dbReference type="EMBL" id="GBF80822.1"/>
    </source>
</evidence>
<keyword evidence="1" id="KW-0238">DNA-binding</keyword>
<dbReference type="InterPro" id="IPR011990">
    <property type="entry name" value="TPR-like_helical_dom_sf"/>
</dbReference>
<dbReference type="Pfam" id="PF01381">
    <property type="entry name" value="HTH_3"/>
    <property type="match status" value="1"/>
</dbReference>
<name>A0A401IHQ1_APHSA</name>
<dbReference type="InterPro" id="IPR001387">
    <property type="entry name" value="Cro/C1-type_HTH"/>
</dbReference>